<proteinExistence type="predicted"/>
<dbReference type="EMBL" id="AKHW03002066">
    <property type="protein sequence ID" value="KYO40170.1"/>
    <property type="molecule type" value="Genomic_DNA"/>
</dbReference>
<name>A0A151NU38_ALLMI</name>
<reference evidence="1 2" key="1">
    <citation type="journal article" date="2012" name="Genome Biol.">
        <title>Sequencing three crocodilian genomes to illuminate the evolution of archosaurs and amniotes.</title>
        <authorList>
            <person name="St John J.A."/>
            <person name="Braun E.L."/>
            <person name="Isberg S.R."/>
            <person name="Miles L.G."/>
            <person name="Chong A.Y."/>
            <person name="Gongora J."/>
            <person name="Dalzell P."/>
            <person name="Moran C."/>
            <person name="Bed'hom B."/>
            <person name="Abzhanov A."/>
            <person name="Burgess S.C."/>
            <person name="Cooksey A.M."/>
            <person name="Castoe T.A."/>
            <person name="Crawford N.G."/>
            <person name="Densmore L.D."/>
            <person name="Drew J.C."/>
            <person name="Edwards S.V."/>
            <person name="Faircloth B.C."/>
            <person name="Fujita M.K."/>
            <person name="Greenwold M.J."/>
            <person name="Hoffmann F.G."/>
            <person name="Howard J.M."/>
            <person name="Iguchi T."/>
            <person name="Janes D.E."/>
            <person name="Khan S.Y."/>
            <person name="Kohno S."/>
            <person name="de Koning A.J."/>
            <person name="Lance S.L."/>
            <person name="McCarthy F.M."/>
            <person name="McCormack J.E."/>
            <person name="Merchant M.E."/>
            <person name="Peterson D.G."/>
            <person name="Pollock D.D."/>
            <person name="Pourmand N."/>
            <person name="Raney B.J."/>
            <person name="Roessler K.A."/>
            <person name="Sanford J.R."/>
            <person name="Sawyer R.H."/>
            <person name="Schmidt C.J."/>
            <person name="Triplett E.W."/>
            <person name="Tuberville T.D."/>
            <person name="Venegas-Anaya M."/>
            <person name="Howard J.T."/>
            <person name="Jarvis E.D."/>
            <person name="Guillette L.J.Jr."/>
            <person name="Glenn T.C."/>
            <person name="Green R.E."/>
            <person name="Ray D.A."/>
        </authorList>
    </citation>
    <scope>NUCLEOTIDE SEQUENCE [LARGE SCALE GENOMIC DNA]</scope>
    <source>
        <strain evidence="1">KSC_2009_1</strain>
    </source>
</reference>
<evidence type="ECO:0000313" key="2">
    <source>
        <dbReference type="Proteomes" id="UP000050525"/>
    </source>
</evidence>
<dbReference type="Proteomes" id="UP000050525">
    <property type="component" value="Unassembled WGS sequence"/>
</dbReference>
<gene>
    <name evidence="1" type="ORF">Y1Q_0000020</name>
</gene>
<dbReference type="AlphaFoldDB" id="A0A151NU38"/>
<protein>
    <submittedName>
        <fullName evidence="1">Uncharacterized protein</fullName>
    </submittedName>
</protein>
<evidence type="ECO:0000313" key="1">
    <source>
        <dbReference type="EMBL" id="KYO40170.1"/>
    </source>
</evidence>
<organism evidence="1 2">
    <name type="scientific">Alligator mississippiensis</name>
    <name type="common">American alligator</name>
    <dbReference type="NCBI Taxonomy" id="8496"/>
    <lineage>
        <taxon>Eukaryota</taxon>
        <taxon>Metazoa</taxon>
        <taxon>Chordata</taxon>
        <taxon>Craniata</taxon>
        <taxon>Vertebrata</taxon>
        <taxon>Euteleostomi</taxon>
        <taxon>Archelosauria</taxon>
        <taxon>Archosauria</taxon>
        <taxon>Crocodylia</taxon>
        <taxon>Alligatoridae</taxon>
        <taxon>Alligatorinae</taxon>
        <taxon>Alligator</taxon>
    </lineage>
</organism>
<sequence length="84" mass="9195">MGFCGPRGAACVDTEFCQQNGEMLQMFLLQTVKSSQEENGLRGLEAEASENQKTQLGICHNSVTDPLLQSKPLVLKSEDLYNCA</sequence>
<comment type="caution">
    <text evidence="1">The sequence shown here is derived from an EMBL/GenBank/DDBJ whole genome shotgun (WGS) entry which is preliminary data.</text>
</comment>
<accession>A0A151NU38</accession>
<keyword evidence="2" id="KW-1185">Reference proteome</keyword>